<feature type="region of interest" description="Disordered" evidence="1">
    <location>
        <begin position="35"/>
        <end position="78"/>
    </location>
</feature>
<comment type="caution">
    <text evidence="2">The sequence shown here is derived from an EMBL/GenBank/DDBJ whole genome shotgun (WGS) entry which is preliminary data.</text>
</comment>
<reference evidence="3" key="1">
    <citation type="submission" date="2017-09" db="EMBL/GenBank/DDBJ databases">
        <title>Depth-based differentiation of microbial function through sediment-hosted aquifers and enrichment of novel symbionts in the deep terrestrial subsurface.</title>
        <authorList>
            <person name="Probst A.J."/>
            <person name="Ladd B."/>
            <person name="Jarett J.K."/>
            <person name="Geller-Mcgrath D.E."/>
            <person name="Sieber C.M.K."/>
            <person name="Emerson J.B."/>
            <person name="Anantharaman K."/>
            <person name="Thomas B.C."/>
            <person name="Malmstrom R."/>
            <person name="Stieglmeier M."/>
            <person name="Klingl A."/>
            <person name="Woyke T."/>
            <person name="Ryan C.M."/>
            <person name="Banfield J.F."/>
        </authorList>
    </citation>
    <scope>NUCLEOTIDE SEQUENCE [LARGE SCALE GENOMIC DNA]</scope>
</reference>
<dbReference type="Proteomes" id="UP000231382">
    <property type="component" value="Unassembled WGS sequence"/>
</dbReference>
<dbReference type="EMBL" id="PEZW01000009">
    <property type="protein sequence ID" value="PIS07816.1"/>
    <property type="molecule type" value="Genomic_DNA"/>
</dbReference>
<evidence type="ECO:0000313" key="3">
    <source>
        <dbReference type="Proteomes" id="UP000231382"/>
    </source>
</evidence>
<protein>
    <submittedName>
        <fullName evidence="2">Uncharacterized protein</fullName>
    </submittedName>
</protein>
<name>A0A2H0W6V5_9BACT</name>
<dbReference type="AlphaFoldDB" id="A0A2H0W6V5"/>
<accession>A0A2H0W6V5</accession>
<evidence type="ECO:0000313" key="2">
    <source>
        <dbReference type="EMBL" id="PIS07816.1"/>
    </source>
</evidence>
<evidence type="ECO:0000256" key="1">
    <source>
        <dbReference type="SAM" id="MobiDB-lite"/>
    </source>
</evidence>
<organism evidence="2 3">
    <name type="scientific">Candidatus Berkelbacteria bacterium CG10_big_fil_rev_8_21_14_0_10_43_13</name>
    <dbReference type="NCBI Taxonomy" id="1974514"/>
    <lineage>
        <taxon>Bacteria</taxon>
        <taxon>Candidatus Berkelbacteria</taxon>
    </lineage>
</organism>
<gene>
    <name evidence="2" type="ORF">COT78_01095</name>
</gene>
<proteinExistence type="predicted"/>
<sequence>MREIEKFVCPNLDCNFVGISDGDCPECGGQLEKPKGDGYRYSSDLDEDKDQPALTSDYDDDPESVLWYSDGEESYSTM</sequence>